<sequence length="196" mass="20349">MLRPSPAPAPALRSVLAALGSPTAVSAPRTPALRAAQGPLSPEHPLPVHVLGVTGAPGLAPRTRLAGWRFLIRSGDRAIAAADTMLTPDGWAFSHFFEGPYVSATERALLQAEALPVTYRPRLLSVPELYMLTLWLQAGPEADGTTVAPAAADLMVPLAPAPPGIAAHRPYQVADLLPVLSTRLAPPPLLGSPAPA</sequence>
<dbReference type="RefSeq" id="WP_369143046.1">
    <property type="nucleotide sequence ID" value="NZ_CP163444.1"/>
</dbReference>
<dbReference type="AlphaFoldDB" id="A0AB39SQ59"/>
<protein>
    <recommendedName>
        <fullName evidence="2">Secreted protein</fullName>
    </recommendedName>
</protein>
<proteinExistence type="predicted"/>
<name>A0AB39SQ59_9ACTN</name>
<evidence type="ECO:0008006" key="2">
    <source>
        <dbReference type="Google" id="ProtNLM"/>
    </source>
</evidence>
<accession>A0AB39SQ59</accession>
<dbReference type="EMBL" id="CP163444">
    <property type="protein sequence ID" value="XDQ70302.1"/>
    <property type="molecule type" value="Genomic_DNA"/>
</dbReference>
<evidence type="ECO:0000313" key="1">
    <source>
        <dbReference type="EMBL" id="XDQ70302.1"/>
    </source>
</evidence>
<gene>
    <name evidence="1" type="ORF">AB5J54_07095</name>
</gene>
<organism evidence="1">
    <name type="scientific">Streptomyces sp. R44</name>
    <dbReference type="NCBI Taxonomy" id="3238633"/>
    <lineage>
        <taxon>Bacteria</taxon>
        <taxon>Bacillati</taxon>
        <taxon>Actinomycetota</taxon>
        <taxon>Actinomycetes</taxon>
        <taxon>Kitasatosporales</taxon>
        <taxon>Streptomycetaceae</taxon>
        <taxon>Streptomyces</taxon>
    </lineage>
</organism>
<reference evidence="1" key="1">
    <citation type="submission" date="2024-07" db="EMBL/GenBank/DDBJ databases">
        <authorList>
            <person name="Yu S.T."/>
        </authorList>
    </citation>
    <scope>NUCLEOTIDE SEQUENCE</scope>
    <source>
        <strain evidence="1">R44</strain>
    </source>
</reference>